<accession>A0A0A9HLI1</accession>
<proteinExistence type="predicted"/>
<dbReference type="AlphaFoldDB" id="A0A0A9HLI1"/>
<reference evidence="1" key="2">
    <citation type="journal article" date="2015" name="Data Brief">
        <title>Shoot transcriptome of the giant reed, Arundo donax.</title>
        <authorList>
            <person name="Barrero R.A."/>
            <person name="Guerrero F.D."/>
            <person name="Moolhuijzen P."/>
            <person name="Goolsby J.A."/>
            <person name="Tidwell J."/>
            <person name="Bellgard S.E."/>
            <person name="Bellgard M.I."/>
        </authorList>
    </citation>
    <scope>NUCLEOTIDE SEQUENCE</scope>
    <source>
        <tissue evidence="1">Shoot tissue taken approximately 20 cm above the soil surface</tissue>
    </source>
</reference>
<evidence type="ECO:0000313" key="1">
    <source>
        <dbReference type="EMBL" id="JAE37587.1"/>
    </source>
</evidence>
<sequence>MHTFSEHNNLNLKLMEKKENKFIVCSPGHC</sequence>
<dbReference type="EMBL" id="GBRH01160309">
    <property type="protein sequence ID" value="JAE37587.1"/>
    <property type="molecule type" value="Transcribed_RNA"/>
</dbReference>
<name>A0A0A9HLI1_ARUDO</name>
<organism evidence="1">
    <name type="scientific">Arundo donax</name>
    <name type="common">Giant reed</name>
    <name type="synonym">Donax arundinaceus</name>
    <dbReference type="NCBI Taxonomy" id="35708"/>
    <lineage>
        <taxon>Eukaryota</taxon>
        <taxon>Viridiplantae</taxon>
        <taxon>Streptophyta</taxon>
        <taxon>Embryophyta</taxon>
        <taxon>Tracheophyta</taxon>
        <taxon>Spermatophyta</taxon>
        <taxon>Magnoliopsida</taxon>
        <taxon>Liliopsida</taxon>
        <taxon>Poales</taxon>
        <taxon>Poaceae</taxon>
        <taxon>PACMAD clade</taxon>
        <taxon>Arundinoideae</taxon>
        <taxon>Arundineae</taxon>
        <taxon>Arundo</taxon>
    </lineage>
</organism>
<reference evidence="1" key="1">
    <citation type="submission" date="2014-09" db="EMBL/GenBank/DDBJ databases">
        <authorList>
            <person name="Magalhaes I.L.F."/>
            <person name="Oliveira U."/>
            <person name="Santos F.R."/>
            <person name="Vidigal T.H.D.A."/>
            <person name="Brescovit A.D."/>
            <person name="Santos A.J."/>
        </authorList>
    </citation>
    <scope>NUCLEOTIDE SEQUENCE</scope>
    <source>
        <tissue evidence="1">Shoot tissue taken approximately 20 cm above the soil surface</tissue>
    </source>
</reference>
<protein>
    <submittedName>
        <fullName evidence="1">Uncharacterized protein</fullName>
    </submittedName>
</protein>